<sequence length="761" mass="83346">MDPLQHFIRTDQAPGARILVAPSGEAEVLCRWLGRLVAPRGSAATWPSRLLGVLVVAPFAQFTLFSFDLQAFLYEVFHERLPAKVAHLALMPAVNFFVMAGLAQVWFGAHPSGHRTVLFGANLAGAYAVVLITWYMALAVRTGLLAWGLVMVPIVGGLWMAANAYYGWFFELDPQARSFFRPTSAAVDPWLGALLCAALIALSHGSERKLPPRVTGSQAWLPLPEFLGGGLPLRRRAARVMLVAVQPVSGMFNELVASPRLMPYGILMRMFALGYRPQMSRIPAGAGRTRPGQRQPGARLRGYRRRHPPGRGRVRRIPRGEPVTDLLPGGPSGALLQTLRFARDPYGLFLGGKARYGDPFTVPTLFGRWFVTGRPEGIKAILGADPLSFGPSAAVPMEWYLGPGSIALLAGERHLRERRLIMPAFHGSRMRAHGAAIQGNAVRRLAALRPGERITMVPFAKELSRRNVISTVFGVQDDSRAALFDEAIREVVGAVTPLVAFVPLLRRDLFGLTPWRRIQRWLTVFDTLVHEEIQARRAVGSPGDDVISAVLEARDEDGAGMSDRDVRDELVTFLSAGQEASSHLLAWAVYWILREPGVHDRLLAELEPLGRTPDPDALARLPFLSAVIDETLRIHPIGPSVERHLLEPMDLLGHRLPAGTVAVAATVLAHADPQTFPEPHRFLPQRFLDRRFTASEYLPFGGGARRCPGAGFAVHEVKITLGTLLAAHRFDLADSRPVAPKRYTVTVGPAGGVGVVYRGPR</sequence>
<name>A0A841BJ79_9ACTN</name>
<feature type="compositionally biased region" description="Basic residues" evidence="4">
    <location>
        <begin position="301"/>
        <end position="317"/>
    </location>
</feature>
<dbReference type="GO" id="GO:0020037">
    <property type="term" value="F:heme binding"/>
    <property type="evidence" value="ECO:0007669"/>
    <property type="project" value="InterPro"/>
</dbReference>
<dbReference type="GO" id="GO:0005506">
    <property type="term" value="F:iron ion binding"/>
    <property type="evidence" value="ECO:0007669"/>
    <property type="project" value="InterPro"/>
</dbReference>
<dbReference type="Gene3D" id="1.10.630.10">
    <property type="entry name" value="Cytochrome P450"/>
    <property type="match status" value="1"/>
</dbReference>
<proteinExistence type="inferred from homology"/>
<dbReference type="InterPro" id="IPR050121">
    <property type="entry name" value="Cytochrome_P450_monoxygenase"/>
</dbReference>
<dbReference type="EMBL" id="JACHMN010000001">
    <property type="protein sequence ID" value="MBB5867256.1"/>
    <property type="molecule type" value="Genomic_DNA"/>
</dbReference>
<keyword evidence="3" id="KW-0349">Heme</keyword>
<evidence type="ECO:0000256" key="1">
    <source>
        <dbReference type="ARBA" id="ARBA00001971"/>
    </source>
</evidence>
<evidence type="ECO:0000256" key="5">
    <source>
        <dbReference type="SAM" id="Phobius"/>
    </source>
</evidence>
<feature type="transmembrane region" description="Helical" evidence="5">
    <location>
        <begin position="50"/>
        <end position="73"/>
    </location>
</feature>
<reference evidence="6 7" key="1">
    <citation type="submission" date="2020-08" db="EMBL/GenBank/DDBJ databases">
        <title>Sequencing the genomes of 1000 actinobacteria strains.</title>
        <authorList>
            <person name="Klenk H.-P."/>
        </authorList>
    </citation>
    <scope>NUCLEOTIDE SEQUENCE [LARGE SCALE GENOMIC DNA]</scope>
    <source>
        <strain evidence="6 7">DSM 45362</strain>
    </source>
</reference>
<comment type="caution">
    <text evidence="6">The sequence shown here is derived from an EMBL/GenBank/DDBJ whole genome shotgun (WGS) entry which is preliminary data.</text>
</comment>
<feature type="transmembrane region" description="Helical" evidence="5">
    <location>
        <begin position="85"/>
        <end position="107"/>
    </location>
</feature>
<dbReference type="InterPro" id="IPR017972">
    <property type="entry name" value="Cyt_P450_CS"/>
</dbReference>
<comment type="similarity">
    <text evidence="2">Belongs to the cytochrome P450 family.</text>
</comment>
<comment type="cofactor">
    <cofactor evidence="1 3">
        <name>heme</name>
        <dbReference type="ChEBI" id="CHEBI:30413"/>
    </cofactor>
</comment>
<keyword evidence="3" id="KW-0479">Metal-binding</keyword>
<dbReference type="InterPro" id="IPR002401">
    <property type="entry name" value="Cyt_P450_E_grp-I"/>
</dbReference>
<dbReference type="GO" id="GO:0016705">
    <property type="term" value="F:oxidoreductase activity, acting on paired donors, with incorporation or reduction of molecular oxygen"/>
    <property type="evidence" value="ECO:0007669"/>
    <property type="project" value="InterPro"/>
</dbReference>
<dbReference type="PANTHER" id="PTHR24305">
    <property type="entry name" value="CYTOCHROME P450"/>
    <property type="match status" value="1"/>
</dbReference>
<dbReference type="PRINTS" id="PR00463">
    <property type="entry name" value="EP450I"/>
</dbReference>
<evidence type="ECO:0000256" key="4">
    <source>
        <dbReference type="SAM" id="MobiDB-lite"/>
    </source>
</evidence>
<keyword evidence="5" id="KW-1133">Transmembrane helix</keyword>
<accession>A0A841BJ79</accession>
<dbReference type="Pfam" id="PF00067">
    <property type="entry name" value="p450"/>
    <property type="match status" value="1"/>
</dbReference>
<feature type="transmembrane region" description="Helical" evidence="5">
    <location>
        <begin position="119"/>
        <end position="137"/>
    </location>
</feature>
<feature type="binding site" description="axial binding residue" evidence="3">
    <location>
        <position position="707"/>
    </location>
    <ligand>
        <name>heme</name>
        <dbReference type="ChEBI" id="CHEBI:30413"/>
    </ligand>
    <ligandPart>
        <name>Fe</name>
        <dbReference type="ChEBI" id="CHEBI:18248"/>
    </ligandPart>
</feature>
<dbReference type="InterPro" id="IPR001128">
    <property type="entry name" value="Cyt_P450"/>
</dbReference>
<feature type="transmembrane region" description="Helical" evidence="5">
    <location>
        <begin position="144"/>
        <end position="166"/>
    </location>
</feature>
<keyword evidence="7" id="KW-1185">Reference proteome</keyword>
<keyword evidence="5" id="KW-0472">Membrane</keyword>
<dbReference type="InterPro" id="IPR036396">
    <property type="entry name" value="Cyt_P450_sf"/>
</dbReference>
<feature type="transmembrane region" description="Helical" evidence="5">
    <location>
        <begin position="186"/>
        <end position="203"/>
    </location>
</feature>
<dbReference type="SUPFAM" id="SSF48264">
    <property type="entry name" value="Cytochrome P450"/>
    <property type="match status" value="1"/>
</dbReference>
<evidence type="ECO:0000313" key="6">
    <source>
        <dbReference type="EMBL" id="MBB5867256.1"/>
    </source>
</evidence>
<dbReference type="CDD" id="cd11053">
    <property type="entry name" value="CYP110-like"/>
    <property type="match status" value="1"/>
</dbReference>
<dbReference type="AlphaFoldDB" id="A0A841BJ79"/>
<keyword evidence="5" id="KW-0812">Transmembrane</keyword>
<evidence type="ECO:0000313" key="7">
    <source>
        <dbReference type="Proteomes" id="UP000587527"/>
    </source>
</evidence>
<organism evidence="6 7">
    <name type="scientific">Allocatelliglobosispora scoriae</name>
    <dbReference type="NCBI Taxonomy" id="643052"/>
    <lineage>
        <taxon>Bacteria</taxon>
        <taxon>Bacillati</taxon>
        <taxon>Actinomycetota</taxon>
        <taxon>Actinomycetes</taxon>
        <taxon>Micromonosporales</taxon>
        <taxon>Micromonosporaceae</taxon>
        <taxon>Allocatelliglobosispora</taxon>
    </lineage>
</organism>
<dbReference type="PRINTS" id="PR00385">
    <property type="entry name" value="P450"/>
</dbReference>
<protein>
    <submittedName>
        <fullName evidence="6">Cytochrome P450</fullName>
    </submittedName>
</protein>
<dbReference type="GO" id="GO:0004497">
    <property type="term" value="F:monooxygenase activity"/>
    <property type="evidence" value="ECO:0007669"/>
    <property type="project" value="InterPro"/>
</dbReference>
<evidence type="ECO:0000256" key="3">
    <source>
        <dbReference type="PIRSR" id="PIRSR602401-1"/>
    </source>
</evidence>
<keyword evidence="3" id="KW-0408">Iron</keyword>
<feature type="region of interest" description="Disordered" evidence="4">
    <location>
        <begin position="282"/>
        <end position="323"/>
    </location>
</feature>
<dbReference type="Proteomes" id="UP000587527">
    <property type="component" value="Unassembled WGS sequence"/>
</dbReference>
<dbReference type="RefSeq" id="WP_184831774.1">
    <property type="nucleotide sequence ID" value="NZ_JACHMN010000001.1"/>
</dbReference>
<dbReference type="PANTHER" id="PTHR24305:SF166">
    <property type="entry name" value="CYTOCHROME P450 12A4, MITOCHONDRIAL-RELATED"/>
    <property type="match status" value="1"/>
</dbReference>
<dbReference type="PROSITE" id="PS00086">
    <property type="entry name" value="CYTOCHROME_P450"/>
    <property type="match status" value="1"/>
</dbReference>
<evidence type="ECO:0000256" key="2">
    <source>
        <dbReference type="ARBA" id="ARBA00010617"/>
    </source>
</evidence>
<gene>
    <name evidence="6" type="ORF">F4553_000635</name>
</gene>